<dbReference type="Gene3D" id="3.20.20.80">
    <property type="entry name" value="Glycosidases"/>
    <property type="match status" value="2"/>
</dbReference>
<dbReference type="SUPFAM" id="SSF51445">
    <property type="entry name" value="(Trans)glycosidases"/>
    <property type="match status" value="1"/>
</dbReference>
<dbReference type="AlphaFoldDB" id="A0A8T2ZZM2"/>
<dbReference type="EC" id="3.2.1.23" evidence="3"/>
<accession>A0A8T2ZZM2</accession>
<name>A0A8T2ZZM2_POPDE</name>
<dbReference type="PANTHER" id="PTHR23421">
    <property type="entry name" value="BETA-GALACTOSIDASE RELATED"/>
    <property type="match status" value="1"/>
</dbReference>
<dbReference type="Proteomes" id="UP000807159">
    <property type="component" value="Chromosome 1"/>
</dbReference>
<feature type="chain" id="PRO_5035928089" description="beta-galactosidase" evidence="4">
    <location>
        <begin position="23"/>
        <end position="317"/>
    </location>
</feature>
<evidence type="ECO:0000259" key="5">
    <source>
        <dbReference type="Pfam" id="PF01301"/>
    </source>
</evidence>
<evidence type="ECO:0000256" key="2">
    <source>
        <dbReference type="ARBA" id="ARBA00009809"/>
    </source>
</evidence>
<feature type="signal peptide" evidence="4">
    <location>
        <begin position="1"/>
        <end position="22"/>
    </location>
</feature>
<organism evidence="6 7">
    <name type="scientific">Populus deltoides</name>
    <name type="common">Eastern poplar</name>
    <name type="synonym">Eastern cottonwood</name>
    <dbReference type="NCBI Taxonomy" id="3696"/>
    <lineage>
        <taxon>Eukaryota</taxon>
        <taxon>Viridiplantae</taxon>
        <taxon>Streptophyta</taxon>
        <taxon>Embryophyta</taxon>
        <taxon>Tracheophyta</taxon>
        <taxon>Spermatophyta</taxon>
        <taxon>Magnoliopsida</taxon>
        <taxon>eudicotyledons</taxon>
        <taxon>Gunneridae</taxon>
        <taxon>Pentapetalae</taxon>
        <taxon>rosids</taxon>
        <taxon>fabids</taxon>
        <taxon>Malpighiales</taxon>
        <taxon>Salicaceae</taxon>
        <taxon>Saliceae</taxon>
        <taxon>Populus</taxon>
    </lineage>
</organism>
<dbReference type="InterPro" id="IPR001944">
    <property type="entry name" value="Glycoside_Hdrlase_35"/>
</dbReference>
<gene>
    <name evidence="6" type="ORF">H0E87_003444</name>
</gene>
<feature type="domain" description="Glycoside hydrolase 35 catalytic" evidence="5">
    <location>
        <begin position="153"/>
        <end position="249"/>
    </location>
</feature>
<dbReference type="Pfam" id="PF01301">
    <property type="entry name" value="Glyco_hydro_35"/>
    <property type="match status" value="2"/>
</dbReference>
<dbReference type="PRINTS" id="PR00742">
    <property type="entry name" value="GLHYDRLASE35"/>
</dbReference>
<keyword evidence="4" id="KW-0732">Signal</keyword>
<dbReference type="GO" id="GO:0004565">
    <property type="term" value="F:beta-galactosidase activity"/>
    <property type="evidence" value="ECO:0007669"/>
    <property type="project" value="UniProtKB-EC"/>
</dbReference>
<dbReference type="InterPro" id="IPR031330">
    <property type="entry name" value="Gly_Hdrlase_35_cat"/>
</dbReference>
<feature type="domain" description="Glycoside hydrolase 35 catalytic" evidence="5">
    <location>
        <begin position="25"/>
        <end position="148"/>
    </location>
</feature>
<dbReference type="EMBL" id="JACEGQ020000001">
    <property type="protein sequence ID" value="KAH8522800.1"/>
    <property type="molecule type" value="Genomic_DNA"/>
</dbReference>
<keyword evidence="7" id="KW-1185">Reference proteome</keyword>
<comment type="catalytic activity">
    <reaction evidence="1">
        <text>Hydrolysis of terminal non-reducing beta-D-galactose residues in beta-D-galactosides.</text>
        <dbReference type="EC" id="3.2.1.23"/>
    </reaction>
</comment>
<reference evidence="6" key="1">
    <citation type="journal article" date="2021" name="J. Hered.">
        <title>Genome Assembly of Salicaceae Populus deltoides (Eastern Cottonwood) I-69 Based on Nanopore Sequencing and Hi-C Technologies.</title>
        <authorList>
            <person name="Bai S."/>
            <person name="Wu H."/>
            <person name="Zhang J."/>
            <person name="Pan Z."/>
            <person name="Zhao W."/>
            <person name="Li Z."/>
            <person name="Tong C."/>
        </authorList>
    </citation>
    <scope>NUCLEOTIDE SEQUENCE</scope>
    <source>
        <tissue evidence="6">Leaf</tissue>
    </source>
</reference>
<comment type="similarity">
    <text evidence="2">Belongs to the glycosyl hydrolase 35 family.</text>
</comment>
<evidence type="ECO:0000256" key="3">
    <source>
        <dbReference type="ARBA" id="ARBA00012756"/>
    </source>
</evidence>
<evidence type="ECO:0000256" key="4">
    <source>
        <dbReference type="SAM" id="SignalP"/>
    </source>
</evidence>
<evidence type="ECO:0000313" key="6">
    <source>
        <dbReference type="EMBL" id="KAH8522800.1"/>
    </source>
</evidence>
<evidence type="ECO:0000313" key="7">
    <source>
        <dbReference type="Proteomes" id="UP000807159"/>
    </source>
</evidence>
<dbReference type="InterPro" id="IPR017853">
    <property type="entry name" value="GH"/>
</dbReference>
<sequence>MSSSGILALFIVCFCTSGRLWATATQMWPDLMKKSREGGLDAIETYGFWNAHEPARRQYDFSGNLDLVRFLKAIQDEGLYAVLRIGPYVCAEWNYGGFPVWLHNMPGIQMRTDNDVFKNEMQNFTTFIVDMVKRENLFASQGGPVILALISTCNGWYCDQYQPRRSNIPKMWTENWTGWYRNWGGKDPHRTTEDLAFDVARFYQLGGTFQNYYMYHGGTNFGRSAGGPYITTSYDYDAPLDEYAASLLKLLLVRWVELLSCVIWEASCTFVSISNVSTIKRRSLGLGSSMELNVFLLARCNLPSNKRNGPGVHFYSR</sequence>
<dbReference type="GO" id="GO:0005975">
    <property type="term" value="P:carbohydrate metabolic process"/>
    <property type="evidence" value="ECO:0007669"/>
    <property type="project" value="InterPro"/>
</dbReference>
<proteinExistence type="inferred from homology"/>
<evidence type="ECO:0000256" key="1">
    <source>
        <dbReference type="ARBA" id="ARBA00001412"/>
    </source>
</evidence>
<protein>
    <recommendedName>
        <fullName evidence="3">beta-galactosidase</fullName>
        <ecNumber evidence="3">3.2.1.23</ecNumber>
    </recommendedName>
</protein>
<comment type="caution">
    <text evidence="6">The sequence shown here is derived from an EMBL/GenBank/DDBJ whole genome shotgun (WGS) entry which is preliminary data.</text>
</comment>